<dbReference type="RefSeq" id="WP_230299450.1">
    <property type="nucleotide sequence ID" value="NZ_JACHNE010000001.1"/>
</dbReference>
<gene>
    <name evidence="2" type="ORF">HDA41_004766</name>
</gene>
<feature type="compositionally biased region" description="Basic and acidic residues" evidence="1">
    <location>
        <begin position="52"/>
        <end position="67"/>
    </location>
</feature>
<accession>A0A7W9H700</accession>
<reference evidence="2 3" key="1">
    <citation type="submission" date="2020-08" db="EMBL/GenBank/DDBJ databases">
        <title>Sequencing the genomes of 1000 actinobacteria strains.</title>
        <authorList>
            <person name="Klenk H.-P."/>
        </authorList>
    </citation>
    <scope>NUCLEOTIDE SEQUENCE [LARGE SCALE GENOMIC DNA]</scope>
    <source>
        <strain evidence="2 3">DSM 40084</strain>
    </source>
</reference>
<protein>
    <submittedName>
        <fullName evidence="2">Uncharacterized protein</fullName>
    </submittedName>
</protein>
<dbReference type="AlphaFoldDB" id="A0A7W9H700"/>
<name>A0A7W9H700_9ACTN</name>
<comment type="caution">
    <text evidence="2">The sequence shown here is derived from an EMBL/GenBank/DDBJ whole genome shotgun (WGS) entry which is preliminary data.</text>
</comment>
<evidence type="ECO:0000313" key="3">
    <source>
        <dbReference type="Proteomes" id="UP000590647"/>
    </source>
</evidence>
<proteinExistence type="predicted"/>
<organism evidence="2 3">
    <name type="scientific">Streptomyces caelestis</name>
    <dbReference type="NCBI Taxonomy" id="36816"/>
    <lineage>
        <taxon>Bacteria</taxon>
        <taxon>Bacillati</taxon>
        <taxon>Actinomycetota</taxon>
        <taxon>Actinomycetes</taxon>
        <taxon>Kitasatosporales</taxon>
        <taxon>Streptomycetaceae</taxon>
        <taxon>Streptomyces</taxon>
    </lineage>
</organism>
<feature type="region of interest" description="Disordered" evidence="1">
    <location>
        <begin position="30"/>
        <end position="67"/>
    </location>
</feature>
<sequence length="67" mass="6866">MPDRGRCVQGPAPDEAGAFAGQRADVVADGDRALPGAVAGEDAHAGPPVAVSEDRTEMRAEDELHAE</sequence>
<evidence type="ECO:0000256" key="1">
    <source>
        <dbReference type="SAM" id="MobiDB-lite"/>
    </source>
</evidence>
<evidence type="ECO:0000313" key="2">
    <source>
        <dbReference type="EMBL" id="MBB5796802.1"/>
    </source>
</evidence>
<dbReference type="Proteomes" id="UP000590647">
    <property type="component" value="Unassembled WGS sequence"/>
</dbReference>
<dbReference type="EMBL" id="JACHNE010000001">
    <property type="protein sequence ID" value="MBB5796802.1"/>
    <property type="molecule type" value="Genomic_DNA"/>
</dbReference>
<keyword evidence="3" id="KW-1185">Reference proteome</keyword>